<keyword evidence="4" id="KW-1185">Reference proteome</keyword>
<accession>A0A6N9TTX3</accession>
<organism evidence="3 4">
    <name type="scientific">Dissulfurirhabdus thermomarina</name>
    <dbReference type="NCBI Taxonomy" id="1765737"/>
    <lineage>
        <taxon>Bacteria</taxon>
        <taxon>Deltaproteobacteria</taxon>
        <taxon>Dissulfurirhabdaceae</taxon>
        <taxon>Dissulfurirhabdus</taxon>
    </lineage>
</organism>
<dbReference type="InterPro" id="IPR023155">
    <property type="entry name" value="Cyt_c-552/4"/>
</dbReference>
<feature type="chain" id="PRO_5026725435" description="Cytochrome c-552/4 domain-containing protein" evidence="1">
    <location>
        <begin position="30"/>
        <end position="457"/>
    </location>
</feature>
<feature type="domain" description="Cytochrome c-552/4" evidence="2">
    <location>
        <begin position="46"/>
        <end position="132"/>
    </location>
</feature>
<dbReference type="Pfam" id="PF13435">
    <property type="entry name" value="Cytochrome_C554"/>
    <property type="match status" value="1"/>
</dbReference>
<dbReference type="EMBL" id="JAAGRR010000026">
    <property type="protein sequence ID" value="NDY41946.1"/>
    <property type="molecule type" value="Genomic_DNA"/>
</dbReference>
<evidence type="ECO:0000313" key="3">
    <source>
        <dbReference type="EMBL" id="NDY41946.1"/>
    </source>
</evidence>
<dbReference type="Proteomes" id="UP000469346">
    <property type="component" value="Unassembled WGS sequence"/>
</dbReference>
<feature type="signal peptide" evidence="1">
    <location>
        <begin position="1"/>
        <end position="29"/>
    </location>
</feature>
<name>A0A6N9TTX3_DISTH</name>
<dbReference type="AlphaFoldDB" id="A0A6N9TTX3"/>
<dbReference type="SUPFAM" id="SSF48695">
    <property type="entry name" value="Multiheme cytochromes"/>
    <property type="match status" value="1"/>
</dbReference>
<dbReference type="Gene3D" id="1.10.1130.10">
    <property type="entry name" value="Flavocytochrome C3, Chain A"/>
    <property type="match status" value="1"/>
</dbReference>
<evidence type="ECO:0000313" key="4">
    <source>
        <dbReference type="Proteomes" id="UP000469346"/>
    </source>
</evidence>
<proteinExistence type="predicted"/>
<gene>
    <name evidence="3" type="ORF">G3N55_03665</name>
</gene>
<evidence type="ECO:0000256" key="1">
    <source>
        <dbReference type="SAM" id="SignalP"/>
    </source>
</evidence>
<sequence length="457" mass="49542">MKRAVGNGIRVVLAALAAALAVGGGEAPAAAPGSHPYAAFDRAARCRGCHPRIFEEWEQSLMAQSFTHPWDQAEYFRLALPHSGTEPKVAGVRSGCIACHAPLAFLAGDIPPKPAGEGTRANEGVTCDVCHTVTGSSAAEPFNFSYELAPGKVKRGGRGDGRSPYHRVQRSDFVRSPELCATCHDEQSPYGAWVKSTYREWKAGPYAREGTRCQDCHMYRAPGKAARGGRERADVAHHNFHGSHVPSKLAGAVDVALYAERPKVRPGGTAVIRVALFNGKAGHFIPTGSTEERMLWLEVTAVDAAGRTYRLPVDRKGFAGEAYTVADPAARAYVAMGEILGIRGFDGVERDAPAPAGSRIFRRPFFDPKGRMTICQWYTADNTRVDYRIGPRETKIETYTWRVPETAAPGELRVRAELKYAQVPAAVARLLELPADEAAPIRVNTAELRLTVEGPGR</sequence>
<dbReference type="RefSeq" id="WP_163298097.1">
    <property type="nucleotide sequence ID" value="NZ_JAAGRR010000026.1"/>
</dbReference>
<dbReference type="InterPro" id="IPR036280">
    <property type="entry name" value="Multihaem_cyt_sf"/>
</dbReference>
<keyword evidence="1" id="KW-0732">Signal</keyword>
<evidence type="ECO:0000259" key="2">
    <source>
        <dbReference type="Pfam" id="PF13435"/>
    </source>
</evidence>
<reference evidence="3 4" key="1">
    <citation type="submission" date="2020-02" db="EMBL/GenBank/DDBJ databases">
        <title>Comparative genomics of sulfur disproportionating microorganisms.</title>
        <authorList>
            <person name="Ward L.M."/>
            <person name="Bertran E."/>
            <person name="Johnston D.T."/>
        </authorList>
    </citation>
    <scope>NUCLEOTIDE SEQUENCE [LARGE SCALE GENOMIC DNA]</scope>
    <source>
        <strain evidence="3 4">DSM 100025</strain>
    </source>
</reference>
<comment type="caution">
    <text evidence="3">The sequence shown here is derived from an EMBL/GenBank/DDBJ whole genome shotgun (WGS) entry which is preliminary data.</text>
</comment>
<protein>
    <recommendedName>
        <fullName evidence="2">Cytochrome c-552/4 domain-containing protein</fullName>
    </recommendedName>
</protein>